<sequence>MPPDTQIKETEDIICVPGLRICAADNKHVAGKGTYERQGYIYSTLAGILHLVQQKEEGFVVEVHSSNEQSVVPVPGNIVTAKVMTINLRMAICQIRCIGDTVLSQPYRGILRREDIRATEKDKVEVYNSVRPGDIILARVLPVNEVQSYQLSTAENELGVVIAHTSAGVPMVPISWDQMQCPKTYVKENRKVAKIVPEDIAVD</sequence>
<evidence type="ECO:0000259" key="5">
    <source>
        <dbReference type="Pfam" id="PF14382"/>
    </source>
</evidence>
<dbReference type="InterPro" id="IPR019495">
    <property type="entry name" value="EXOSC1_C"/>
</dbReference>
<dbReference type="Proteomes" id="UP000291343">
    <property type="component" value="Unassembled WGS sequence"/>
</dbReference>
<dbReference type="GO" id="GO:0003723">
    <property type="term" value="F:RNA binding"/>
    <property type="evidence" value="ECO:0007669"/>
    <property type="project" value="InterPro"/>
</dbReference>
<dbReference type="AlphaFoldDB" id="A0A482WUR2"/>
<keyword evidence="7" id="KW-1185">Reference proteome</keyword>
<dbReference type="PANTHER" id="PTHR12686:SF8">
    <property type="entry name" value="EXOSOME COMPLEX COMPONENT CSL4"/>
    <property type="match status" value="1"/>
</dbReference>
<dbReference type="GO" id="GO:0006396">
    <property type="term" value="P:RNA processing"/>
    <property type="evidence" value="ECO:0007669"/>
    <property type="project" value="InterPro"/>
</dbReference>
<dbReference type="FunCoup" id="A0A482WUR2">
    <property type="interactions" value="1463"/>
</dbReference>
<dbReference type="EMBL" id="QKKF02025464">
    <property type="protein sequence ID" value="RZF36901.1"/>
    <property type="molecule type" value="Genomic_DNA"/>
</dbReference>
<dbReference type="InterPro" id="IPR039771">
    <property type="entry name" value="Csl4"/>
</dbReference>
<dbReference type="GO" id="GO:0005730">
    <property type="term" value="C:nucleolus"/>
    <property type="evidence" value="ECO:0007669"/>
    <property type="project" value="UniProtKB-SubCell"/>
</dbReference>
<protein>
    <recommendedName>
        <fullName evidence="8">S1 motif domain-containing protein</fullName>
    </recommendedName>
</protein>
<feature type="domain" description="Exosome complex component CSL4 C-terminal" evidence="4">
    <location>
        <begin position="104"/>
        <end position="141"/>
    </location>
</feature>
<dbReference type="STRING" id="195883.A0A482WUR2"/>
<dbReference type="OrthoDB" id="440760at2759"/>
<accession>A0A482WUR2</accession>
<evidence type="ECO:0000313" key="7">
    <source>
        <dbReference type="Proteomes" id="UP000291343"/>
    </source>
</evidence>
<keyword evidence="2" id="KW-0963">Cytoplasm</keyword>
<reference evidence="6 7" key="1">
    <citation type="journal article" date="2017" name="Gigascience">
        <title>Genome sequence of the small brown planthopper, Laodelphax striatellus.</title>
        <authorList>
            <person name="Zhu J."/>
            <person name="Jiang F."/>
            <person name="Wang X."/>
            <person name="Yang P."/>
            <person name="Bao Y."/>
            <person name="Zhao W."/>
            <person name="Wang W."/>
            <person name="Lu H."/>
            <person name="Wang Q."/>
            <person name="Cui N."/>
            <person name="Li J."/>
            <person name="Chen X."/>
            <person name="Luo L."/>
            <person name="Yu J."/>
            <person name="Kang L."/>
            <person name="Cui F."/>
        </authorList>
    </citation>
    <scope>NUCLEOTIDE SEQUENCE [LARGE SCALE GENOMIC DNA]</scope>
    <source>
        <strain evidence="6">Lst14</strain>
    </source>
</reference>
<name>A0A482WUR2_LAOST</name>
<dbReference type="Pfam" id="PF14382">
    <property type="entry name" value="ECR1_N"/>
    <property type="match status" value="1"/>
</dbReference>
<dbReference type="SUPFAM" id="SSF110324">
    <property type="entry name" value="Ribosomal L27 protein-like"/>
    <property type="match status" value="1"/>
</dbReference>
<dbReference type="Pfam" id="PF10447">
    <property type="entry name" value="EXOSC1"/>
    <property type="match status" value="1"/>
</dbReference>
<evidence type="ECO:0000259" key="4">
    <source>
        <dbReference type="Pfam" id="PF10447"/>
    </source>
</evidence>
<comment type="caution">
    <text evidence="6">The sequence shown here is derived from an EMBL/GenBank/DDBJ whole genome shotgun (WGS) entry which is preliminary data.</text>
</comment>
<dbReference type="SUPFAM" id="SSF50249">
    <property type="entry name" value="Nucleic acid-binding proteins"/>
    <property type="match status" value="1"/>
</dbReference>
<dbReference type="SMR" id="A0A482WUR2"/>
<evidence type="ECO:0000256" key="2">
    <source>
        <dbReference type="ARBA" id="ARBA00022490"/>
    </source>
</evidence>
<evidence type="ECO:0000256" key="3">
    <source>
        <dbReference type="ARBA" id="ARBA00022835"/>
    </source>
</evidence>
<gene>
    <name evidence="6" type="ORF">LSTR_LSTR004589</name>
</gene>
<dbReference type="Gene3D" id="2.40.50.100">
    <property type="match status" value="1"/>
</dbReference>
<organism evidence="6 7">
    <name type="scientific">Laodelphax striatellus</name>
    <name type="common">Small brown planthopper</name>
    <name type="synonym">Delphax striatella</name>
    <dbReference type="NCBI Taxonomy" id="195883"/>
    <lineage>
        <taxon>Eukaryota</taxon>
        <taxon>Metazoa</taxon>
        <taxon>Ecdysozoa</taxon>
        <taxon>Arthropoda</taxon>
        <taxon>Hexapoda</taxon>
        <taxon>Insecta</taxon>
        <taxon>Pterygota</taxon>
        <taxon>Neoptera</taxon>
        <taxon>Paraneoptera</taxon>
        <taxon>Hemiptera</taxon>
        <taxon>Auchenorrhyncha</taxon>
        <taxon>Fulgoroidea</taxon>
        <taxon>Delphacidae</taxon>
        <taxon>Criomorphinae</taxon>
        <taxon>Laodelphax</taxon>
    </lineage>
</organism>
<dbReference type="InterPro" id="IPR012340">
    <property type="entry name" value="NA-bd_OB-fold"/>
</dbReference>
<dbReference type="GO" id="GO:0005737">
    <property type="term" value="C:cytoplasm"/>
    <property type="evidence" value="ECO:0007669"/>
    <property type="project" value="TreeGrafter"/>
</dbReference>
<dbReference type="GO" id="GO:0000176">
    <property type="term" value="C:nuclear exosome (RNase complex)"/>
    <property type="evidence" value="ECO:0007669"/>
    <property type="project" value="TreeGrafter"/>
</dbReference>
<feature type="domain" description="Exosome complex component N-terminal" evidence="5">
    <location>
        <begin position="14"/>
        <end position="51"/>
    </location>
</feature>
<evidence type="ECO:0000313" key="6">
    <source>
        <dbReference type="EMBL" id="RZF36901.1"/>
    </source>
</evidence>
<keyword evidence="3" id="KW-0271">Exosome</keyword>
<proteinExistence type="predicted"/>
<dbReference type="FunFam" id="2.40.50.140:FF:000198">
    <property type="entry name" value="Exosome complex component CSL4"/>
    <property type="match status" value="1"/>
</dbReference>
<evidence type="ECO:0000256" key="1">
    <source>
        <dbReference type="ARBA" id="ARBA00004604"/>
    </source>
</evidence>
<dbReference type="InterPro" id="IPR025721">
    <property type="entry name" value="Exosome_cplx_N_dom"/>
</dbReference>
<dbReference type="InParanoid" id="A0A482WUR2"/>
<dbReference type="Gene3D" id="2.40.50.140">
    <property type="entry name" value="Nucleic acid-binding proteins"/>
    <property type="match status" value="1"/>
</dbReference>
<dbReference type="PANTHER" id="PTHR12686">
    <property type="entry name" value="3'-5' EXORIBONUCLEASE CSL4-RELATED"/>
    <property type="match status" value="1"/>
</dbReference>
<evidence type="ECO:0008006" key="8">
    <source>
        <dbReference type="Google" id="ProtNLM"/>
    </source>
</evidence>
<comment type="subcellular location">
    <subcellularLocation>
        <location evidence="1">Nucleus</location>
        <location evidence="1">Nucleolus</location>
    </subcellularLocation>
</comment>